<dbReference type="RefSeq" id="WP_191618655.1">
    <property type="nucleotide sequence ID" value="NZ_JACYFG010000050.1"/>
</dbReference>
<dbReference type="PANTHER" id="PTHR34219">
    <property type="entry name" value="IRON-REGULATED INNER MEMBRANE PROTEIN-RELATED"/>
    <property type="match status" value="1"/>
</dbReference>
<dbReference type="EMBL" id="JACYFG010000050">
    <property type="protein sequence ID" value="MBD5781567.1"/>
    <property type="molecule type" value="Genomic_DNA"/>
</dbReference>
<feature type="transmembrane region" description="Helical" evidence="1">
    <location>
        <begin position="12"/>
        <end position="32"/>
    </location>
</feature>
<reference evidence="2" key="1">
    <citation type="submission" date="2020-09" db="EMBL/GenBank/DDBJ databases">
        <title>Pelagicoccus enzymogenes sp. nov. with an EPS production, isolated from marine sediment.</title>
        <authorList>
            <person name="Feng X."/>
        </authorList>
    </citation>
    <scope>NUCLEOTIDE SEQUENCE</scope>
    <source>
        <strain evidence="2">NFK12</strain>
    </source>
</reference>
<gene>
    <name evidence="2" type="ORF">IEN85_18845</name>
</gene>
<organism evidence="2 3">
    <name type="scientific">Pelagicoccus enzymogenes</name>
    <dbReference type="NCBI Taxonomy" id="2773457"/>
    <lineage>
        <taxon>Bacteria</taxon>
        <taxon>Pseudomonadati</taxon>
        <taxon>Verrucomicrobiota</taxon>
        <taxon>Opitutia</taxon>
        <taxon>Puniceicoccales</taxon>
        <taxon>Pelagicoccaceae</taxon>
        <taxon>Pelagicoccus</taxon>
    </lineage>
</organism>
<dbReference type="PANTHER" id="PTHR34219:SF3">
    <property type="entry name" value="BLL7967 PROTEIN"/>
    <property type="match status" value="1"/>
</dbReference>
<evidence type="ECO:0000313" key="3">
    <source>
        <dbReference type="Proteomes" id="UP000622317"/>
    </source>
</evidence>
<dbReference type="InterPro" id="IPR005625">
    <property type="entry name" value="PepSY-ass_TM"/>
</dbReference>
<name>A0A927FAU9_9BACT</name>
<feature type="transmembrane region" description="Helical" evidence="1">
    <location>
        <begin position="137"/>
        <end position="157"/>
    </location>
</feature>
<keyword evidence="1" id="KW-0472">Membrane</keyword>
<proteinExistence type="predicted"/>
<protein>
    <submittedName>
        <fullName evidence="2">PepSY domain-containing protein</fullName>
    </submittedName>
</protein>
<evidence type="ECO:0000256" key="1">
    <source>
        <dbReference type="SAM" id="Phobius"/>
    </source>
</evidence>
<dbReference type="AlphaFoldDB" id="A0A927FAU9"/>
<dbReference type="Proteomes" id="UP000622317">
    <property type="component" value="Unassembled WGS sequence"/>
</dbReference>
<feature type="transmembrane region" description="Helical" evidence="1">
    <location>
        <begin position="334"/>
        <end position="354"/>
    </location>
</feature>
<comment type="caution">
    <text evidence="2">The sequence shown here is derived from an EMBL/GenBank/DDBJ whole genome shotgun (WGS) entry which is preliminary data.</text>
</comment>
<keyword evidence="1" id="KW-0812">Transmembrane</keyword>
<dbReference type="Pfam" id="PF03929">
    <property type="entry name" value="PepSY_TM"/>
    <property type="match status" value="1"/>
</dbReference>
<keyword evidence="3" id="KW-1185">Reference proteome</keyword>
<keyword evidence="1" id="KW-1133">Transmembrane helix</keyword>
<evidence type="ECO:0000313" key="2">
    <source>
        <dbReference type="EMBL" id="MBD5781567.1"/>
    </source>
</evidence>
<sequence length="369" mass="41735">MRLILIKIHLYLGLVGGALLSVVAITGALYAYEPQLRQWWSEEVEAWEPATALGPRELSETIRSWGWEGEATAFRWPESAKAPVWVIWREESGARQDFMLDALTGRRLPRAEQARAFFHGVLSIHRTLTLGEAGTKIVGASAASLLVLTLSGLFIAVRRWRDAKRVWIPAKSEARAKAPRVRWRFLHRMVGAWATPWLLLMPLTGMVWSFDAYADFLKRLGGPSRFPSYPSLSSSVGAESVAWDEIWQRCLEKVPSQTTMRLMMPTKPGQPVRFEWSPEDVASFAMRSKLFLDPASGYVLDEHPWEEFSSGEQLVRWAYPLHTGRIAGVAGQTVAFFGSLTMPFFFGTGLYLYLARKRKARAAKILNYE</sequence>
<feature type="transmembrane region" description="Helical" evidence="1">
    <location>
        <begin position="190"/>
        <end position="210"/>
    </location>
</feature>
<accession>A0A927FAU9</accession>